<name>A0A5J4RWQ2_9ZZZZ</name>
<gene>
    <name evidence="1" type="ORF">EZS27_014085</name>
</gene>
<protein>
    <submittedName>
        <fullName evidence="1">Uncharacterized protein</fullName>
    </submittedName>
</protein>
<dbReference type="EMBL" id="SNRY01000664">
    <property type="protein sequence ID" value="KAA6337872.1"/>
    <property type="molecule type" value="Genomic_DNA"/>
</dbReference>
<evidence type="ECO:0000313" key="1">
    <source>
        <dbReference type="EMBL" id="KAA6337872.1"/>
    </source>
</evidence>
<sequence>MQAFFKYNTFLSVVHVDIFKNVKVQTLNNSNHWGVSSFDYGLFSYKSKNLFNF</sequence>
<comment type="caution">
    <text evidence="1">The sequence shown here is derived from an EMBL/GenBank/DDBJ whole genome shotgun (WGS) entry which is preliminary data.</text>
</comment>
<reference evidence="1" key="1">
    <citation type="submission" date="2019-03" db="EMBL/GenBank/DDBJ databases">
        <title>Single cell metagenomics reveals metabolic interactions within the superorganism composed of flagellate Streblomastix strix and complex community of Bacteroidetes bacteria on its surface.</title>
        <authorList>
            <person name="Treitli S.C."/>
            <person name="Kolisko M."/>
            <person name="Husnik F."/>
            <person name="Keeling P."/>
            <person name="Hampl V."/>
        </authorList>
    </citation>
    <scope>NUCLEOTIDE SEQUENCE</scope>
    <source>
        <strain evidence="1">STM</strain>
    </source>
</reference>
<proteinExistence type="predicted"/>
<organism evidence="1">
    <name type="scientific">termite gut metagenome</name>
    <dbReference type="NCBI Taxonomy" id="433724"/>
    <lineage>
        <taxon>unclassified sequences</taxon>
        <taxon>metagenomes</taxon>
        <taxon>organismal metagenomes</taxon>
    </lineage>
</organism>
<dbReference type="AlphaFoldDB" id="A0A5J4RWQ2"/>
<accession>A0A5J4RWQ2</accession>